<dbReference type="Pfam" id="PF07707">
    <property type="entry name" value="BACK"/>
    <property type="match status" value="1"/>
</dbReference>
<dbReference type="SMART" id="SM00875">
    <property type="entry name" value="BACK"/>
    <property type="match status" value="1"/>
</dbReference>
<sequence>MDSSSGRQKYSLLMVAVSTVYFLRQHNALLSWLRRRLLGIILTTTTTTTSSSLVTAPQTVEPPEIPIAHAVVSTECVEEPPPDPKARGVEPVCPRQCASSRVVSLGADGCERLVAQIREQRRVSWSPDVLVSSGGREFVAHAAVLEATSPVLAEAARRAVRRFKSNEDDDDRRRDLATVRLAGDAESISLVLDFAYGALVTLTEKNVEALLEVASRLRIGTLVDECCAFVAQRTSASRACRVLALADKHKCTLLRRDVGLCVLRHFKLACGLFAAEDSVDREEALGGFLALPRHLLDEILADDRLCVDDESVVFEAAVAWIEARDDRLDQADSVLALVRYYLVGAEFLADAVELHPLMQSRACKDLVHAAYRWQALPPQRRAEKATPVRRSANDQDNNEDASILRGGESSVLHRKPPPWFSQSDDDDDDNTTRRSSVQENPFLAADDVDDHQHPATPTANRQAFV</sequence>
<reference evidence="3" key="1">
    <citation type="submission" date="2023-01" db="EMBL/GenBank/DDBJ databases">
        <title>Metagenome sequencing of chrysophaentin producing Chrysophaeum taylorii.</title>
        <authorList>
            <person name="Davison J."/>
            <person name="Bewley C."/>
        </authorList>
    </citation>
    <scope>NUCLEOTIDE SEQUENCE</scope>
    <source>
        <strain evidence="3">NIES-1699</strain>
    </source>
</reference>
<evidence type="ECO:0000313" key="4">
    <source>
        <dbReference type="Proteomes" id="UP001230188"/>
    </source>
</evidence>
<dbReference type="SMART" id="SM00225">
    <property type="entry name" value="BTB"/>
    <property type="match status" value="1"/>
</dbReference>
<gene>
    <name evidence="3" type="ORF">CTAYLR_001411</name>
</gene>
<dbReference type="Gene3D" id="1.25.40.420">
    <property type="match status" value="1"/>
</dbReference>
<dbReference type="Proteomes" id="UP001230188">
    <property type="component" value="Unassembled WGS sequence"/>
</dbReference>
<dbReference type="PANTHER" id="PTHR45632">
    <property type="entry name" value="LD33804P"/>
    <property type="match status" value="1"/>
</dbReference>
<dbReference type="InterPro" id="IPR011333">
    <property type="entry name" value="SKP1/BTB/POZ_sf"/>
</dbReference>
<dbReference type="Pfam" id="PF00651">
    <property type="entry name" value="BTB"/>
    <property type="match status" value="1"/>
</dbReference>
<dbReference type="SUPFAM" id="SSF54695">
    <property type="entry name" value="POZ domain"/>
    <property type="match status" value="1"/>
</dbReference>
<dbReference type="Gene3D" id="3.30.710.10">
    <property type="entry name" value="Potassium Channel Kv1.1, Chain A"/>
    <property type="match status" value="1"/>
</dbReference>
<comment type="caution">
    <text evidence="3">The sequence shown here is derived from an EMBL/GenBank/DDBJ whole genome shotgun (WGS) entry which is preliminary data.</text>
</comment>
<keyword evidence="4" id="KW-1185">Reference proteome</keyword>
<evidence type="ECO:0000313" key="3">
    <source>
        <dbReference type="EMBL" id="KAJ8600436.1"/>
    </source>
</evidence>
<name>A0AAD7XJA9_9STRA</name>
<evidence type="ECO:0000256" key="1">
    <source>
        <dbReference type="SAM" id="MobiDB-lite"/>
    </source>
</evidence>
<feature type="region of interest" description="Disordered" evidence="1">
    <location>
        <begin position="378"/>
        <end position="465"/>
    </location>
</feature>
<feature type="domain" description="BTB" evidence="2">
    <location>
        <begin position="127"/>
        <end position="204"/>
    </location>
</feature>
<organism evidence="3 4">
    <name type="scientific">Chrysophaeum taylorii</name>
    <dbReference type="NCBI Taxonomy" id="2483200"/>
    <lineage>
        <taxon>Eukaryota</taxon>
        <taxon>Sar</taxon>
        <taxon>Stramenopiles</taxon>
        <taxon>Ochrophyta</taxon>
        <taxon>Pelagophyceae</taxon>
        <taxon>Pelagomonadales</taxon>
        <taxon>Pelagomonadaceae</taxon>
        <taxon>Chrysophaeum</taxon>
    </lineage>
</organism>
<evidence type="ECO:0000259" key="2">
    <source>
        <dbReference type="PROSITE" id="PS50097"/>
    </source>
</evidence>
<dbReference type="EMBL" id="JAQMWT010000523">
    <property type="protein sequence ID" value="KAJ8600436.1"/>
    <property type="molecule type" value="Genomic_DNA"/>
</dbReference>
<feature type="compositionally biased region" description="Polar residues" evidence="1">
    <location>
        <begin position="455"/>
        <end position="465"/>
    </location>
</feature>
<accession>A0AAD7XJA9</accession>
<dbReference type="InterPro" id="IPR011705">
    <property type="entry name" value="BACK"/>
</dbReference>
<dbReference type="InterPro" id="IPR000210">
    <property type="entry name" value="BTB/POZ_dom"/>
</dbReference>
<protein>
    <recommendedName>
        <fullName evidence="2">BTB domain-containing protein</fullName>
    </recommendedName>
</protein>
<dbReference type="PROSITE" id="PS50097">
    <property type="entry name" value="BTB"/>
    <property type="match status" value="1"/>
</dbReference>
<proteinExistence type="predicted"/>
<dbReference type="AlphaFoldDB" id="A0AAD7XJA9"/>
<dbReference type="PANTHER" id="PTHR45632:SF5">
    <property type="entry name" value="KELCH-LIKE PROTEIN 22"/>
    <property type="match status" value="1"/>
</dbReference>